<dbReference type="Pfam" id="PF04101">
    <property type="entry name" value="Glyco_tran_28_C"/>
    <property type="match status" value="1"/>
</dbReference>
<evidence type="ECO:0000256" key="7">
    <source>
        <dbReference type="ARBA" id="ARBA00023136"/>
    </source>
</evidence>
<dbReference type="GO" id="GO:0005886">
    <property type="term" value="C:plasma membrane"/>
    <property type="evidence" value="ECO:0007669"/>
    <property type="project" value="UniProtKB-SubCell"/>
</dbReference>
<comment type="similarity">
    <text evidence="10">Belongs to the glycosyltransferase 28 family. MurG subfamily.</text>
</comment>
<name>A0A437Q7Y3_9GAMM</name>
<feature type="binding site" evidence="10">
    <location>
        <position position="126"/>
    </location>
    <ligand>
        <name>UDP-N-acetyl-alpha-D-glucosamine</name>
        <dbReference type="ChEBI" id="CHEBI:57705"/>
    </ligand>
</feature>
<keyword evidence="5 10" id="KW-0133">Cell shape</keyword>
<dbReference type="GO" id="GO:0051301">
    <property type="term" value="P:cell division"/>
    <property type="evidence" value="ECO:0007669"/>
    <property type="project" value="UniProtKB-KW"/>
</dbReference>
<dbReference type="GO" id="GO:0008360">
    <property type="term" value="P:regulation of cell shape"/>
    <property type="evidence" value="ECO:0007669"/>
    <property type="project" value="UniProtKB-KW"/>
</dbReference>
<dbReference type="InterPro" id="IPR004276">
    <property type="entry name" value="GlycoTrans_28_N"/>
</dbReference>
<keyword evidence="9 10" id="KW-0961">Cell wall biogenesis/degradation</keyword>
<evidence type="ECO:0000313" key="13">
    <source>
        <dbReference type="EMBL" id="RVU30483.1"/>
    </source>
</evidence>
<evidence type="ECO:0000256" key="2">
    <source>
        <dbReference type="ARBA" id="ARBA00022618"/>
    </source>
</evidence>
<feature type="binding site" evidence="10">
    <location>
        <begin position="13"/>
        <end position="15"/>
    </location>
    <ligand>
        <name>UDP-N-acetyl-alpha-D-glucosamine</name>
        <dbReference type="ChEBI" id="CHEBI:57705"/>
    </ligand>
</feature>
<keyword evidence="3 10" id="KW-0328">Glycosyltransferase</keyword>
<dbReference type="Pfam" id="PF03033">
    <property type="entry name" value="Glyco_transf_28"/>
    <property type="match status" value="1"/>
</dbReference>
<keyword evidence="6 10" id="KW-0573">Peptidoglycan synthesis</keyword>
<reference evidence="13 14" key="1">
    <citation type="submission" date="2019-01" db="EMBL/GenBank/DDBJ databases">
        <authorList>
            <person name="Chen W.-M."/>
        </authorList>
    </citation>
    <scope>NUCLEOTIDE SEQUENCE [LARGE SCALE GENOMIC DNA]</scope>
    <source>
        <strain evidence="13 14">HPM-16</strain>
    </source>
</reference>
<evidence type="ECO:0000256" key="6">
    <source>
        <dbReference type="ARBA" id="ARBA00022984"/>
    </source>
</evidence>
<keyword evidence="14" id="KW-1185">Reference proteome</keyword>
<feature type="binding site" evidence="10">
    <location>
        <position position="193"/>
    </location>
    <ligand>
        <name>UDP-N-acetyl-alpha-D-glucosamine</name>
        <dbReference type="ChEBI" id="CHEBI:57705"/>
    </ligand>
</feature>
<dbReference type="EC" id="2.4.1.227" evidence="10"/>
<dbReference type="Gene3D" id="3.40.50.2000">
    <property type="entry name" value="Glycogen Phosphorylase B"/>
    <property type="match status" value="2"/>
</dbReference>
<evidence type="ECO:0000256" key="3">
    <source>
        <dbReference type="ARBA" id="ARBA00022676"/>
    </source>
</evidence>
<dbReference type="CDD" id="cd03785">
    <property type="entry name" value="GT28_MurG"/>
    <property type="match status" value="1"/>
</dbReference>
<gene>
    <name evidence="10 13" type="primary">murG</name>
    <name evidence="13" type="ORF">EOE65_12645</name>
</gene>
<feature type="binding site" evidence="10">
    <location>
        <position position="247"/>
    </location>
    <ligand>
        <name>UDP-N-acetyl-alpha-D-glucosamine</name>
        <dbReference type="ChEBI" id="CHEBI:57705"/>
    </ligand>
</feature>
<dbReference type="GO" id="GO:0009252">
    <property type="term" value="P:peptidoglycan biosynthetic process"/>
    <property type="evidence" value="ECO:0007669"/>
    <property type="project" value="UniProtKB-UniRule"/>
</dbReference>
<evidence type="ECO:0000313" key="14">
    <source>
        <dbReference type="Proteomes" id="UP000282818"/>
    </source>
</evidence>
<evidence type="ECO:0000259" key="11">
    <source>
        <dbReference type="Pfam" id="PF03033"/>
    </source>
</evidence>
<keyword evidence="7 10" id="KW-0472">Membrane</keyword>
<evidence type="ECO:0000256" key="8">
    <source>
        <dbReference type="ARBA" id="ARBA00023306"/>
    </source>
</evidence>
<accession>A0A437Q7Y3</accession>
<keyword evidence="1 10" id="KW-1003">Cell membrane</keyword>
<evidence type="ECO:0000256" key="9">
    <source>
        <dbReference type="ARBA" id="ARBA00023316"/>
    </source>
</evidence>
<dbReference type="InterPro" id="IPR007235">
    <property type="entry name" value="Glyco_trans_28_C"/>
</dbReference>
<dbReference type="GO" id="GO:0050511">
    <property type="term" value="F:undecaprenyldiphospho-muramoylpentapeptide beta-N-acetylglucosaminyltransferase activity"/>
    <property type="evidence" value="ECO:0007669"/>
    <property type="project" value="UniProtKB-UniRule"/>
</dbReference>
<keyword evidence="2 10" id="KW-0132">Cell division</keyword>
<comment type="function">
    <text evidence="10">Cell wall formation. Catalyzes the transfer of a GlcNAc subunit on undecaprenyl-pyrophosphoryl-MurNAc-pentapeptide (lipid intermediate I) to form undecaprenyl-pyrophosphoryl-MurNAc-(pentapeptide)GlcNAc (lipid intermediate II).</text>
</comment>
<comment type="caution">
    <text evidence="13">The sequence shown here is derived from an EMBL/GenBank/DDBJ whole genome shotgun (WGS) entry which is preliminary data.</text>
</comment>
<feature type="binding site" evidence="10">
    <location>
        <position position="292"/>
    </location>
    <ligand>
        <name>UDP-N-acetyl-alpha-D-glucosamine</name>
        <dbReference type="ChEBI" id="CHEBI:57705"/>
    </ligand>
</feature>
<feature type="domain" description="Glycosyltransferase family 28 N-terminal" evidence="11">
    <location>
        <begin position="7"/>
        <end position="144"/>
    </location>
</feature>
<dbReference type="NCBIfam" id="TIGR01133">
    <property type="entry name" value="murG"/>
    <property type="match status" value="1"/>
</dbReference>
<dbReference type="AlphaFoldDB" id="A0A437Q7Y3"/>
<comment type="subcellular location">
    <subcellularLocation>
        <location evidence="10">Cell membrane</location>
        <topology evidence="10">Peripheral membrane protein</topology>
        <orientation evidence="10">Cytoplasmic side</orientation>
    </subcellularLocation>
</comment>
<feature type="binding site" evidence="10">
    <location>
        <begin position="266"/>
        <end position="271"/>
    </location>
    <ligand>
        <name>UDP-N-acetyl-alpha-D-glucosamine</name>
        <dbReference type="ChEBI" id="CHEBI:57705"/>
    </ligand>
</feature>
<protein>
    <recommendedName>
        <fullName evidence="10">UDP-N-acetylglucosamine--N-acetylmuramyl-(pentapeptide) pyrophosphoryl-undecaprenol N-acetylglucosamine transferase</fullName>
        <ecNumber evidence="10">2.4.1.227</ecNumber>
    </recommendedName>
    <alternativeName>
        <fullName evidence="10">Undecaprenyl-PP-MurNAc-pentapeptide-UDPGlcNAc GlcNAc transferase</fullName>
    </alternativeName>
</protein>
<evidence type="ECO:0000256" key="10">
    <source>
        <dbReference type="HAMAP-Rule" id="MF_00033"/>
    </source>
</evidence>
<keyword evidence="4 10" id="KW-0808">Transferase</keyword>
<dbReference type="InterPro" id="IPR006009">
    <property type="entry name" value="GlcNAc_MurG"/>
</dbReference>
<evidence type="ECO:0000259" key="12">
    <source>
        <dbReference type="Pfam" id="PF04101"/>
    </source>
</evidence>
<dbReference type="EMBL" id="SACQ01000005">
    <property type="protein sequence ID" value="RVU30483.1"/>
    <property type="molecule type" value="Genomic_DNA"/>
</dbReference>
<dbReference type="UniPathway" id="UPA00219"/>
<dbReference type="PANTHER" id="PTHR21015">
    <property type="entry name" value="UDP-N-ACETYLGLUCOSAMINE--N-ACETYLMURAMYL-(PENTAPEPTIDE) PYROPHOSPHORYL-UNDECAPRENOL N-ACETYLGLUCOSAMINE TRANSFERASE 1"/>
    <property type="match status" value="1"/>
</dbReference>
<dbReference type="GO" id="GO:0051991">
    <property type="term" value="F:UDP-N-acetyl-D-glucosamine:N-acetylmuramoyl-L-alanyl-D-glutamyl-meso-2,6-diaminopimelyl-D-alanyl-D-alanine-diphosphoundecaprenol 4-beta-N-acetylglucosaminlytransferase activity"/>
    <property type="evidence" value="ECO:0007669"/>
    <property type="project" value="RHEA"/>
</dbReference>
<dbReference type="HAMAP" id="MF_00033">
    <property type="entry name" value="MurG"/>
    <property type="match status" value="1"/>
</dbReference>
<dbReference type="PANTHER" id="PTHR21015:SF22">
    <property type="entry name" value="GLYCOSYLTRANSFERASE"/>
    <property type="match status" value="1"/>
</dbReference>
<feature type="binding site" evidence="10">
    <location>
        <position position="165"/>
    </location>
    <ligand>
        <name>UDP-N-acetyl-alpha-D-glucosamine</name>
        <dbReference type="ChEBI" id="CHEBI:57705"/>
    </ligand>
</feature>
<evidence type="ECO:0000256" key="1">
    <source>
        <dbReference type="ARBA" id="ARBA00022475"/>
    </source>
</evidence>
<sequence length="359" mass="38117">MGQRTALIMAGGTGGHVFPALATARELEKQGIEIHWIGTERGIEARIVPDAGIKLHTIDVQGLRGKGKLRSLLLAPFKLVKAVYQAWKVVRHVKPSVVLGMGGFASGPGAVAAKLSGVPLVIHEQNAVAGLTNRVSARIAHQVLEAFSGAFPAGHSRVGIGNPVREDILSLPPVRERYAERSGALRLLVVGGSLGARALNTLIPDVIAELPETQRPVVRHQTGRHDLETTQSAYQQRGVTAEVTAFIDDMAQAYGWADLVICRAGALTVSELAAAGVPALLVPYPHAVDDHQTANARYLVEVGGAWLKQQAQLNTDDIKQLLTAEADRETLQAMGEKAQSVARIDAAIAVAAVCLESMK</sequence>
<dbReference type="GO" id="GO:0005975">
    <property type="term" value="P:carbohydrate metabolic process"/>
    <property type="evidence" value="ECO:0007669"/>
    <property type="project" value="InterPro"/>
</dbReference>
<dbReference type="SUPFAM" id="SSF53756">
    <property type="entry name" value="UDP-Glycosyltransferase/glycogen phosphorylase"/>
    <property type="match status" value="1"/>
</dbReference>
<dbReference type="Proteomes" id="UP000282818">
    <property type="component" value="Unassembled WGS sequence"/>
</dbReference>
<evidence type="ECO:0000256" key="5">
    <source>
        <dbReference type="ARBA" id="ARBA00022960"/>
    </source>
</evidence>
<organism evidence="13 14">
    <name type="scientific">Neptunomonas marina</name>
    <dbReference type="NCBI Taxonomy" id="1815562"/>
    <lineage>
        <taxon>Bacteria</taxon>
        <taxon>Pseudomonadati</taxon>
        <taxon>Pseudomonadota</taxon>
        <taxon>Gammaproteobacteria</taxon>
        <taxon>Oceanospirillales</taxon>
        <taxon>Oceanospirillaceae</taxon>
        <taxon>Neptunomonas</taxon>
    </lineage>
</organism>
<comment type="pathway">
    <text evidence="10">Cell wall biogenesis; peptidoglycan biosynthesis.</text>
</comment>
<keyword evidence="8 10" id="KW-0131">Cell cycle</keyword>
<feature type="domain" description="Glycosyl transferase family 28 C-terminal" evidence="12">
    <location>
        <begin position="187"/>
        <end position="341"/>
    </location>
</feature>
<dbReference type="RefSeq" id="WP_127694679.1">
    <property type="nucleotide sequence ID" value="NZ_SACQ01000005.1"/>
</dbReference>
<comment type="catalytic activity">
    <reaction evidence="10">
        <text>di-trans,octa-cis-undecaprenyl diphospho-N-acetyl-alpha-D-muramoyl-L-alanyl-D-glutamyl-meso-2,6-diaminopimeloyl-D-alanyl-D-alanine + UDP-N-acetyl-alpha-D-glucosamine = di-trans,octa-cis-undecaprenyl diphospho-[N-acetyl-alpha-D-glucosaminyl-(1-&gt;4)]-N-acetyl-alpha-D-muramoyl-L-alanyl-D-glutamyl-meso-2,6-diaminopimeloyl-D-alanyl-D-alanine + UDP + H(+)</text>
        <dbReference type="Rhea" id="RHEA:31227"/>
        <dbReference type="ChEBI" id="CHEBI:15378"/>
        <dbReference type="ChEBI" id="CHEBI:57705"/>
        <dbReference type="ChEBI" id="CHEBI:58223"/>
        <dbReference type="ChEBI" id="CHEBI:61387"/>
        <dbReference type="ChEBI" id="CHEBI:61388"/>
        <dbReference type="EC" id="2.4.1.227"/>
    </reaction>
</comment>
<proteinExistence type="inferred from homology"/>
<dbReference type="GO" id="GO:0071555">
    <property type="term" value="P:cell wall organization"/>
    <property type="evidence" value="ECO:0007669"/>
    <property type="project" value="UniProtKB-KW"/>
</dbReference>
<evidence type="ECO:0000256" key="4">
    <source>
        <dbReference type="ARBA" id="ARBA00022679"/>
    </source>
</evidence>